<reference evidence="5 6" key="1">
    <citation type="submission" date="2019-03" db="EMBL/GenBank/DDBJ databases">
        <title>Genomic Encyclopedia of Type Strains, Phase III (KMG-III): the genomes of soil and plant-associated and newly described type strains.</title>
        <authorList>
            <person name="Whitman W."/>
        </authorList>
    </citation>
    <scope>NUCLEOTIDE SEQUENCE [LARGE SCALE GENOMIC DNA]</scope>
    <source>
        <strain evidence="5 6">VKM Ac-2570</strain>
    </source>
</reference>
<evidence type="ECO:0000313" key="5">
    <source>
        <dbReference type="EMBL" id="TDW18933.1"/>
    </source>
</evidence>
<dbReference type="SMART" id="SM00822">
    <property type="entry name" value="PKS_KR"/>
    <property type="match status" value="1"/>
</dbReference>
<dbReference type="GO" id="GO:0016616">
    <property type="term" value="F:oxidoreductase activity, acting on the CH-OH group of donors, NAD or NADP as acceptor"/>
    <property type="evidence" value="ECO:0007669"/>
    <property type="project" value="UniProtKB-ARBA"/>
</dbReference>
<comment type="caution">
    <text evidence="5">The sequence shown here is derived from an EMBL/GenBank/DDBJ whole genome shotgun (WGS) entry which is preliminary data.</text>
</comment>
<dbReference type="InterPro" id="IPR036291">
    <property type="entry name" value="NAD(P)-bd_dom_sf"/>
</dbReference>
<gene>
    <name evidence="5" type="ORF">EV650_5535</name>
</gene>
<dbReference type="OrthoDB" id="9775296at2"/>
<dbReference type="PRINTS" id="PR00081">
    <property type="entry name" value="GDHRDH"/>
</dbReference>
<evidence type="ECO:0000256" key="3">
    <source>
        <dbReference type="RuleBase" id="RU000363"/>
    </source>
</evidence>
<dbReference type="PANTHER" id="PTHR43115:SF4">
    <property type="entry name" value="DEHYDROGENASE_REDUCTASE SDR FAMILY MEMBER 11"/>
    <property type="match status" value="1"/>
</dbReference>
<dbReference type="InterPro" id="IPR057326">
    <property type="entry name" value="KR_dom"/>
</dbReference>
<comment type="similarity">
    <text evidence="1 3">Belongs to the short-chain dehydrogenases/reductases (SDR) family.</text>
</comment>
<sequence>MSTIKDKVVIVTGAGGGIGSATAALLAERGAKVVLADRNLTAATRVAEKIESDGGTAVAMPVDVTNRSEVANLVAAATDRFGRLDVLVNNAGVGPVSYLHELKVDEWDLMVEVNLRGVLNGIAAALPVFRAQETGQFVNIASTAAYTTSPTMAVYSGVKTAVRAVSEGLRKEAGPNLRVSVVSPGFVATEFVQTVSDEQVREQLLQQRDKFAISPDAIARAVAFAIEQPPEVDVNEIVIRPTAQS</sequence>
<dbReference type="Gene3D" id="3.40.50.720">
    <property type="entry name" value="NAD(P)-binding Rossmann-like Domain"/>
    <property type="match status" value="1"/>
</dbReference>
<protein>
    <submittedName>
        <fullName evidence="5">NADP-dependent 3-hydroxy acid dehydrogenase YdfG</fullName>
    </submittedName>
</protein>
<evidence type="ECO:0000259" key="4">
    <source>
        <dbReference type="SMART" id="SM00822"/>
    </source>
</evidence>
<keyword evidence="2" id="KW-0560">Oxidoreductase</keyword>
<keyword evidence="6" id="KW-1185">Reference proteome</keyword>
<dbReference type="Proteomes" id="UP000295447">
    <property type="component" value="Unassembled WGS sequence"/>
</dbReference>
<dbReference type="CDD" id="cd05233">
    <property type="entry name" value="SDR_c"/>
    <property type="match status" value="1"/>
</dbReference>
<evidence type="ECO:0000256" key="2">
    <source>
        <dbReference type="ARBA" id="ARBA00023002"/>
    </source>
</evidence>
<dbReference type="FunFam" id="3.40.50.720:FF:000047">
    <property type="entry name" value="NADP-dependent L-serine/L-allo-threonine dehydrogenase"/>
    <property type="match status" value="1"/>
</dbReference>
<proteinExistence type="inferred from homology"/>
<name>A0A4R7ZM64_9ACTN</name>
<feature type="domain" description="Ketoreductase" evidence="4">
    <location>
        <begin position="7"/>
        <end position="190"/>
    </location>
</feature>
<dbReference type="EMBL" id="SODF01000002">
    <property type="protein sequence ID" value="TDW18933.1"/>
    <property type="molecule type" value="Genomic_DNA"/>
</dbReference>
<accession>A0A4R7ZM64</accession>
<evidence type="ECO:0000313" key="6">
    <source>
        <dbReference type="Proteomes" id="UP000295447"/>
    </source>
</evidence>
<dbReference type="PANTHER" id="PTHR43115">
    <property type="entry name" value="DEHYDROGENASE/REDUCTASE SDR FAMILY MEMBER 11"/>
    <property type="match status" value="1"/>
</dbReference>
<dbReference type="PRINTS" id="PR00080">
    <property type="entry name" value="SDRFAMILY"/>
</dbReference>
<dbReference type="SUPFAM" id="SSF51735">
    <property type="entry name" value="NAD(P)-binding Rossmann-fold domains"/>
    <property type="match status" value="1"/>
</dbReference>
<evidence type="ECO:0000256" key="1">
    <source>
        <dbReference type="ARBA" id="ARBA00006484"/>
    </source>
</evidence>
<dbReference type="InterPro" id="IPR002347">
    <property type="entry name" value="SDR_fam"/>
</dbReference>
<dbReference type="Pfam" id="PF00106">
    <property type="entry name" value="adh_short"/>
    <property type="match status" value="1"/>
</dbReference>
<organism evidence="5 6">
    <name type="scientific">Kribbella kalugense</name>
    <dbReference type="NCBI Taxonomy" id="2512221"/>
    <lineage>
        <taxon>Bacteria</taxon>
        <taxon>Bacillati</taxon>
        <taxon>Actinomycetota</taxon>
        <taxon>Actinomycetes</taxon>
        <taxon>Propionibacteriales</taxon>
        <taxon>Kribbellaceae</taxon>
        <taxon>Kribbella</taxon>
    </lineage>
</organism>
<dbReference type="AlphaFoldDB" id="A0A4R7ZM64"/>
<dbReference type="RefSeq" id="WP_134121853.1">
    <property type="nucleotide sequence ID" value="NZ_SODF01000002.1"/>
</dbReference>